<evidence type="ECO:0000313" key="7">
    <source>
        <dbReference type="Proteomes" id="UP001162734"/>
    </source>
</evidence>
<keyword evidence="6" id="KW-0489">Methyltransferase</keyword>
<sequence length="118" mass="13264">MKRHLHRRRSQILETSRRAHAELDALRSAERDPEFEEGAQNEHAQYTLTALTDVHRREIAAIDAALARMESGAYGVCLDCESEIDPKRLHALPYALRCADCATRLERGLVAETVGPTL</sequence>
<gene>
    <name evidence="6" type="primary">dskA</name>
    <name evidence="6" type="ORF">AMPC_13700</name>
</gene>
<dbReference type="GO" id="GO:0008168">
    <property type="term" value="F:methyltransferase activity"/>
    <property type="evidence" value="ECO:0007669"/>
    <property type="project" value="UniProtKB-KW"/>
</dbReference>
<dbReference type="Gene3D" id="1.20.120.910">
    <property type="entry name" value="DksA, coiled-coil domain"/>
    <property type="match status" value="1"/>
</dbReference>
<dbReference type="SUPFAM" id="SSF57716">
    <property type="entry name" value="Glucocorticoid receptor-like (DNA-binding domain)"/>
    <property type="match status" value="1"/>
</dbReference>
<evidence type="ECO:0000256" key="2">
    <source>
        <dbReference type="ARBA" id="ARBA00022771"/>
    </source>
</evidence>
<dbReference type="SUPFAM" id="SSF109635">
    <property type="entry name" value="DnaK suppressor protein DksA, alpha-hairpin domain"/>
    <property type="match status" value="1"/>
</dbReference>
<evidence type="ECO:0000256" key="4">
    <source>
        <dbReference type="PROSITE-ProRule" id="PRU00510"/>
    </source>
</evidence>
<dbReference type="RefSeq" id="WP_248345441.1">
    <property type="nucleotide sequence ID" value="NZ_AP025592.1"/>
</dbReference>
<keyword evidence="3" id="KW-0862">Zinc</keyword>
<evidence type="ECO:0000256" key="3">
    <source>
        <dbReference type="ARBA" id="ARBA00022833"/>
    </source>
</evidence>
<proteinExistence type="predicted"/>
<feature type="zinc finger region" description="dksA C4-type" evidence="4">
    <location>
        <begin position="77"/>
        <end position="101"/>
    </location>
</feature>
<keyword evidence="6" id="KW-0808">Transferase</keyword>
<protein>
    <submittedName>
        <fullName evidence="6">Dimethylmenaquinone methyltransferase</fullName>
    </submittedName>
</protein>
<keyword evidence="7" id="KW-1185">Reference proteome</keyword>
<dbReference type="Pfam" id="PF01258">
    <property type="entry name" value="zf-dskA_traR"/>
    <property type="match status" value="1"/>
</dbReference>
<dbReference type="Proteomes" id="UP001162734">
    <property type="component" value="Chromosome"/>
</dbReference>
<dbReference type="InterPro" id="IPR037187">
    <property type="entry name" value="DnaK_N"/>
</dbReference>
<feature type="domain" description="Zinc finger DksA/TraR C4-type" evidence="5">
    <location>
        <begin position="72"/>
        <end position="107"/>
    </location>
</feature>
<keyword evidence="1" id="KW-0479">Metal-binding</keyword>
<reference evidence="7" key="1">
    <citation type="journal article" date="2022" name="Int. J. Syst. Evol. Microbiol.">
        <title>Anaeromyxobacter oryzae sp. nov., Anaeromyxobacter diazotrophicus sp. nov. and Anaeromyxobacter paludicola sp. nov., isolated from paddy soils.</title>
        <authorList>
            <person name="Itoh H."/>
            <person name="Xu Z."/>
            <person name="Mise K."/>
            <person name="Masuda Y."/>
            <person name="Ushijima N."/>
            <person name="Hayakawa C."/>
            <person name="Shiratori Y."/>
            <person name="Senoo K."/>
        </authorList>
    </citation>
    <scope>NUCLEOTIDE SEQUENCE [LARGE SCALE GENOMIC DNA]</scope>
    <source>
        <strain evidence="7">Red630</strain>
    </source>
</reference>
<evidence type="ECO:0000256" key="1">
    <source>
        <dbReference type="ARBA" id="ARBA00022723"/>
    </source>
</evidence>
<accession>A0ABN6N8I0</accession>
<dbReference type="GO" id="GO:0032259">
    <property type="term" value="P:methylation"/>
    <property type="evidence" value="ECO:0007669"/>
    <property type="project" value="UniProtKB-KW"/>
</dbReference>
<evidence type="ECO:0000259" key="5">
    <source>
        <dbReference type="Pfam" id="PF01258"/>
    </source>
</evidence>
<dbReference type="PROSITE" id="PS51128">
    <property type="entry name" value="ZF_DKSA_2"/>
    <property type="match status" value="1"/>
</dbReference>
<evidence type="ECO:0000313" key="6">
    <source>
        <dbReference type="EMBL" id="BDG08257.1"/>
    </source>
</evidence>
<organism evidence="6 7">
    <name type="scientific">Anaeromyxobacter paludicola</name>
    <dbReference type="NCBI Taxonomy" id="2918171"/>
    <lineage>
        <taxon>Bacteria</taxon>
        <taxon>Pseudomonadati</taxon>
        <taxon>Myxococcota</taxon>
        <taxon>Myxococcia</taxon>
        <taxon>Myxococcales</taxon>
        <taxon>Cystobacterineae</taxon>
        <taxon>Anaeromyxobacteraceae</taxon>
        <taxon>Anaeromyxobacter</taxon>
    </lineage>
</organism>
<dbReference type="InterPro" id="IPR000962">
    <property type="entry name" value="Znf_DskA_TraR"/>
</dbReference>
<keyword evidence="2" id="KW-0863">Zinc-finger</keyword>
<name>A0ABN6N8I0_9BACT</name>
<dbReference type="PANTHER" id="PTHR33823">
    <property type="entry name" value="RNA POLYMERASE-BINDING TRANSCRIPTION FACTOR DKSA-RELATED"/>
    <property type="match status" value="1"/>
</dbReference>
<dbReference type="PANTHER" id="PTHR33823:SF4">
    <property type="entry name" value="GENERAL STRESS PROTEIN 16O"/>
    <property type="match status" value="1"/>
</dbReference>
<dbReference type="EMBL" id="AP025592">
    <property type="protein sequence ID" value="BDG08257.1"/>
    <property type="molecule type" value="Genomic_DNA"/>
</dbReference>